<organism evidence="2 3">
    <name type="scientific">Catenulispora subtropica</name>
    <dbReference type="NCBI Taxonomy" id="450798"/>
    <lineage>
        <taxon>Bacteria</taxon>
        <taxon>Bacillati</taxon>
        <taxon>Actinomycetota</taxon>
        <taxon>Actinomycetes</taxon>
        <taxon>Catenulisporales</taxon>
        <taxon>Catenulisporaceae</taxon>
        <taxon>Catenulispora</taxon>
    </lineage>
</organism>
<feature type="chain" id="PRO_5045947942" evidence="1">
    <location>
        <begin position="33"/>
        <end position="106"/>
    </location>
</feature>
<proteinExistence type="predicted"/>
<reference evidence="3" key="1">
    <citation type="journal article" date="2019" name="Int. J. Syst. Evol. Microbiol.">
        <title>The Global Catalogue of Microorganisms (GCM) 10K type strain sequencing project: providing services to taxonomists for standard genome sequencing and annotation.</title>
        <authorList>
            <consortium name="The Broad Institute Genomics Platform"/>
            <consortium name="The Broad Institute Genome Sequencing Center for Infectious Disease"/>
            <person name="Wu L."/>
            <person name="Ma J."/>
        </authorList>
    </citation>
    <scope>NUCLEOTIDE SEQUENCE [LARGE SCALE GENOMIC DNA]</scope>
    <source>
        <strain evidence="3">JCM 16013</strain>
    </source>
</reference>
<protein>
    <submittedName>
        <fullName evidence="2">Uncharacterized protein</fullName>
    </submittedName>
</protein>
<dbReference type="EMBL" id="BAAAQM010000010">
    <property type="protein sequence ID" value="GAA1964584.1"/>
    <property type="molecule type" value="Genomic_DNA"/>
</dbReference>
<name>A0ABP5CIJ4_9ACTN</name>
<feature type="signal peptide" evidence="1">
    <location>
        <begin position="1"/>
        <end position="32"/>
    </location>
</feature>
<comment type="caution">
    <text evidence="2">The sequence shown here is derived from an EMBL/GenBank/DDBJ whole genome shotgun (WGS) entry which is preliminary data.</text>
</comment>
<sequence>MALHHRMKRAAVTLAIAGAGATMVATAPSVSAAPPGDCHLYATLTYGQATCFAANSYQAYDVCVHAGTTYTVYGPWTSTGGTSRASCNNGDLLERPYIVYVDTDGL</sequence>
<gene>
    <name evidence="2" type="ORF">GCM10009838_22360</name>
</gene>
<evidence type="ECO:0000256" key="1">
    <source>
        <dbReference type="SAM" id="SignalP"/>
    </source>
</evidence>
<keyword evidence="3" id="KW-1185">Reference proteome</keyword>
<keyword evidence="1" id="KW-0732">Signal</keyword>
<evidence type="ECO:0000313" key="3">
    <source>
        <dbReference type="Proteomes" id="UP001499854"/>
    </source>
</evidence>
<evidence type="ECO:0000313" key="2">
    <source>
        <dbReference type="EMBL" id="GAA1964584.1"/>
    </source>
</evidence>
<dbReference type="Proteomes" id="UP001499854">
    <property type="component" value="Unassembled WGS sequence"/>
</dbReference>
<accession>A0ABP5CIJ4</accession>
<dbReference type="RefSeq" id="WP_344656889.1">
    <property type="nucleotide sequence ID" value="NZ_BAAAQM010000010.1"/>
</dbReference>